<dbReference type="InterPro" id="IPR031311">
    <property type="entry name" value="CHIT_BIND_RR_consensus"/>
</dbReference>
<evidence type="ECO:0000256" key="3">
    <source>
        <dbReference type="SAM" id="SignalP"/>
    </source>
</evidence>
<feature type="chain" id="PRO_5035466841" description="Cuticle protein 6" evidence="3">
    <location>
        <begin position="17"/>
        <end position="338"/>
    </location>
</feature>
<dbReference type="InterPro" id="IPR050468">
    <property type="entry name" value="Cuticle_Struct_Prot"/>
</dbReference>
<evidence type="ECO:0000313" key="5">
    <source>
        <dbReference type="Proteomes" id="UP000792457"/>
    </source>
</evidence>
<reference evidence="4" key="1">
    <citation type="submission" date="2013-04" db="EMBL/GenBank/DDBJ databases">
        <authorList>
            <person name="Qu J."/>
            <person name="Murali S.C."/>
            <person name="Bandaranaike D."/>
            <person name="Bellair M."/>
            <person name="Blankenburg K."/>
            <person name="Chao H."/>
            <person name="Dinh H."/>
            <person name="Doddapaneni H."/>
            <person name="Downs B."/>
            <person name="Dugan-Rocha S."/>
            <person name="Elkadiri S."/>
            <person name="Gnanaolivu R.D."/>
            <person name="Hernandez B."/>
            <person name="Javaid M."/>
            <person name="Jayaseelan J.C."/>
            <person name="Lee S."/>
            <person name="Li M."/>
            <person name="Ming W."/>
            <person name="Munidasa M."/>
            <person name="Muniz J."/>
            <person name="Nguyen L."/>
            <person name="Ongeri F."/>
            <person name="Osuji N."/>
            <person name="Pu L.-L."/>
            <person name="Puazo M."/>
            <person name="Qu C."/>
            <person name="Quiroz J."/>
            <person name="Raj R."/>
            <person name="Weissenberger G."/>
            <person name="Xin Y."/>
            <person name="Zou X."/>
            <person name="Han Y."/>
            <person name="Richards S."/>
            <person name="Worley K."/>
            <person name="Muzny D."/>
            <person name="Gibbs R."/>
        </authorList>
    </citation>
    <scope>NUCLEOTIDE SEQUENCE</scope>
    <source>
        <strain evidence="4">Sampled in the wild</strain>
    </source>
</reference>
<dbReference type="EMBL" id="KZ308976">
    <property type="protein sequence ID" value="KAG8235990.1"/>
    <property type="molecule type" value="Genomic_DNA"/>
</dbReference>
<evidence type="ECO:0000256" key="2">
    <source>
        <dbReference type="PROSITE-ProRule" id="PRU00497"/>
    </source>
</evidence>
<sequence length="338" mass="34562">MRSLLIVFAVVGVAVARPGIFRTPLAYSTFAAPVVHSTVVAPAPVAYAGHLGVSSQYHAQDELGQYSYGYAGGPSAKSELKTFDGVTRGGYSYVDAEGKVQNVNYVADGLGFRVAATNLPVAPQPIPAEPLVAPSPVEDTIEVASAKAAHFAAHAEAKVAAEAAPEVPVDSVVVEPAAVSIAAEVPVFSKAVVAPYTLPAAVHAPIAYSAPIAASFVAPAPIAYAGHLGVSSQYHAQDELGQYSYGYAGGPSAKSELKTFDGVTRGGYSYVDANGQVQNVNYVADPVFGFRVAATNLPVAPVAHAAPVLDAVPDSVEVAAAKAAHFAAHEEAKARLTA</sequence>
<reference evidence="4" key="2">
    <citation type="submission" date="2017-10" db="EMBL/GenBank/DDBJ databases">
        <title>Ladona fulva Genome sequencing and assembly.</title>
        <authorList>
            <person name="Murali S."/>
            <person name="Richards S."/>
            <person name="Bandaranaike D."/>
            <person name="Bellair M."/>
            <person name="Blankenburg K."/>
            <person name="Chao H."/>
            <person name="Dinh H."/>
            <person name="Doddapaneni H."/>
            <person name="Dugan-Rocha S."/>
            <person name="Elkadiri S."/>
            <person name="Gnanaolivu R."/>
            <person name="Hernandez B."/>
            <person name="Skinner E."/>
            <person name="Javaid M."/>
            <person name="Lee S."/>
            <person name="Li M."/>
            <person name="Ming W."/>
            <person name="Munidasa M."/>
            <person name="Muniz J."/>
            <person name="Nguyen L."/>
            <person name="Hughes D."/>
            <person name="Osuji N."/>
            <person name="Pu L.-L."/>
            <person name="Puazo M."/>
            <person name="Qu C."/>
            <person name="Quiroz J."/>
            <person name="Raj R."/>
            <person name="Weissenberger G."/>
            <person name="Xin Y."/>
            <person name="Zou X."/>
            <person name="Han Y."/>
            <person name="Worley K."/>
            <person name="Muzny D."/>
            <person name="Gibbs R."/>
        </authorList>
    </citation>
    <scope>NUCLEOTIDE SEQUENCE</scope>
    <source>
        <strain evidence="4">Sampled in the wild</strain>
    </source>
</reference>
<dbReference type="PANTHER" id="PTHR10380:SF196">
    <property type="entry name" value="CUTICULAR PROTEIN 72EA"/>
    <property type="match status" value="1"/>
</dbReference>
<protein>
    <recommendedName>
        <fullName evidence="6">Cuticle protein 6</fullName>
    </recommendedName>
</protein>
<dbReference type="GO" id="GO:0062129">
    <property type="term" value="C:chitin-based extracellular matrix"/>
    <property type="evidence" value="ECO:0007669"/>
    <property type="project" value="TreeGrafter"/>
</dbReference>
<dbReference type="PROSITE" id="PS51155">
    <property type="entry name" value="CHIT_BIND_RR_2"/>
    <property type="match status" value="2"/>
</dbReference>
<evidence type="ECO:0008006" key="6">
    <source>
        <dbReference type="Google" id="ProtNLM"/>
    </source>
</evidence>
<dbReference type="PANTHER" id="PTHR10380">
    <property type="entry name" value="CUTICLE PROTEIN"/>
    <property type="match status" value="1"/>
</dbReference>
<keyword evidence="5" id="KW-1185">Reference proteome</keyword>
<keyword evidence="1 2" id="KW-0193">Cuticle</keyword>
<dbReference type="Pfam" id="PF00379">
    <property type="entry name" value="Chitin_bind_4"/>
    <property type="match status" value="2"/>
</dbReference>
<evidence type="ECO:0000313" key="4">
    <source>
        <dbReference type="EMBL" id="KAG8235990.1"/>
    </source>
</evidence>
<proteinExistence type="predicted"/>
<dbReference type="Proteomes" id="UP000792457">
    <property type="component" value="Unassembled WGS sequence"/>
</dbReference>
<evidence type="ECO:0000256" key="1">
    <source>
        <dbReference type="ARBA" id="ARBA00022460"/>
    </source>
</evidence>
<accession>A0A8K0KJH3</accession>
<organism evidence="4 5">
    <name type="scientific">Ladona fulva</name>
    <name type="common">Scarce chaser dragonfly</name>
    <name type="synonym">Libellula fulva</name>
    <dbReference type="NCBI Taxonomy" id="123851"/>
    <lineage>
        <taxon>Eukaryota</taxon>
        <taxon>Metazoa</taxon>
        <taxon>Ecdysozoa</taxon>
        <taxon>Arthropoda</taxon>
        <taxon>Hexapoda</taxon>
        <taxon>Insecta</taxon>
        <taxon>Pterygota</taxon>
        <taxon>Palaeoptera</taxon>
        <taxon>Odonata</taxon>
        <taxon>Epiprocta</taxon>
        <taxon>Anisoptera</taxon>
        <taxon>Libelluloidea</taxon>
        <taxon>Libellulidae</taxon>
        <taxon>Ladona</taxon>
    </lineage>
</organism>
<name>A0A8K0KJH3_LADFU</name>
<dbReference type="InterPro" id="IPR000618">
    <property type="entry name" value="Insect_cuticle"/>
</dbReference>
<dbReference type="PROSITE" id="PS00233">
    <property type="entry name" value="CHIT_BIND_RR_1"/>
    <property type="match status" value="2"/>
</dbReference>
<dbReference type="OrthoDB" id="6515429at2759"/>
<dbReference type="GO" id="GO:0008010">
    <property type="term" value="F:structural constituent of chitin-based larval cuticle"/>
    <property type="evidence" value="ECO:0007669"/>
    <property type="project" value="TreeGrafter"/>
</dbReference>
<dbReference type="AlphaFoldDB" id="A0A8K0KJH3"/>
<gene>
    <name evidence="4" type="ORF">J437_LFUL016523</name>
</gene>
<keyword evidence="3" id="KW-0732">Signal</keyword>
<comment type="caution">
    <text evidence="4">The sequence shown here is derived from an EMBL/GenBank/DDBJ whole genome shotgun (WGS) entry which is preliminary data.</text>
</comment>
<feature type="signal peptide" evidence="3">
    <location>
        <begin position="1"/>
        <end position="16"/>
    </location>
</feature>